<proteinExistence type="predicted"/>
<evidence type="ECO:0000313" key="1">
    <source>
        <dbReference type="EMBL" id="CAL1570793.1"/>
    </source>
</evidence>
<organism evidence="1 2">
    <name type="scientific">Knipowitschia caucasica</name>
    <name type="common">Caucasian dwarf goby</name>
    <name type="synonym">Pomatoschistus caucasicus</name>
    <dbReference type="NCBI Taxonomy" id="637954"/>
    <lineage>
        <taxon>Eukaryota</taxon>
        <taxon>Metazoa</taxon>
        <taxon>Chordata</taxon>
        <taxon>Craniata</taxon>
        <taxon>Vertebrata</taxon>
        <taxon>Euteleostomi</taxon>
        <taxon>Actinopterygii</taxon>
        <taxon>Neopterygii</taxon>
        <taxon>Teleostei</taxon>
        <taxon>Neoteleostei</taxon>
        <taxon>Acanthomorphata</taxon>
        <taxon>Gobiaria</taxon>
        <taxon>Gobiiformes</taxon>
        <taxon>Gobioidei</taxon>
        <taxon>Gobiidae</taxon>
        <taxon>Gobiinae</taxon>
        <taxon>Knipowitschia</taxon>
    </lineage>
</organism>
<dbReference type="AlphaFoldDB" id="A0AAV2IZW5"/>
<dbReference type="EMBL" id="OZ035832">
    <property type="protein sequence ID" value="CAL1570793.1"/>
    <property type="molecule type" value="Genomic_DNA"/>
</dbReference>
<name>A0AAV2IZW5_KNICA</name>
<dbReference type="Proteomes" id="UP001497482">
    <property type="component" value="Chromosome 10"/>
</dbReference>
<evidence type="ECO:0000313" key="2">
    <source>
        <dbReference type="Proteomes" id="UP001497482"/>
    </source>
</evidence>
<protein>
    <submittedName>
        <fullName evidence="1">Uncharacterized protein</fullName>
    </submittedName>
</protein>
<reference evidence="1 2" key="1">
    <citation type="submission" date="2024-04" db="EMBL/GenBank/DDBJ databases">
        <authorList>
            <person name="Waldvogel A.-M."/>
            <person name="Schoenle A."/>
        </authorList>
    </citation>
    <scope>NUCLEOTIDE SEQUENCE [LARGE SCALE GENOMIC DNA]</scope>
</reference>
<gene>
    <name evidence="1" type="ORF">KC01_LOCUS3018</name>
</gene>
<keyword evidence="2" id="KW-1185">Reference proteome</keyword>
<accession>A0AAV2IZW5</accession>
<sequence>MEDMFKDLICVSANEVLRATFIKTTSTEEFIALDRVMKLLCTEVTHTVNSVLKDNCGFERVLLVEEKDNSTPWRTLRYIAANAPMFLLHMTFSDQWEKLLEVSLKTN</sequence>